<proteinExistence type="predicted"/>
<reference evidence="2 3" key="1">
    <citation type="submission" date="2020-08" db="EMBL/GenBank/DDBJ databases">
        <title>Bridging the membrane lipid divide: bacteria of the FCB group superphylum have the potential to synthesize archaeal ether lipids.</title>
        <authorList>
            <person name="Villanueva L."/>
            <person name="Von Meijenfeldt F.A.B."/>
            <person name="Westbye A.B."/>
            <person name="Yadav S."/>
            <person name="Hopmans E.C."/>
            <person name="Dutilh B.E."/>
            <person name="Sinninghe Damste J.S."/>
        </authorList>
    </citation>
    <scope>NUCLEOTIDE SEQUENCE [LARGE SCALE GENOMIC DNA]</scope>
    <source>
        <strain evidence="2">NIOZ-UU47</strain>
    </source>
</reference>
<protein>
    <submittedName>
        <fullName evidence="2">DUF748 domain-containing protein</fullName>
    </submittedName>
</protein>
<sequence length="968" mass="106556">MSEKNKSLWAHYKKCSFWQRGLIVGTFLFAAYCVIGFLAVPYLITLILPGKLSAALNRQVFIEKVSINPLLLSVEVNELEIRNLQGDDTFIGLHSLFLDFQISSLFKFAPVVKTCQLSGFEVRGSRITDSTYDFSDLLESGKDQGKEDVSSEEKKPFLFSVNNIEISDSAVYFYDAPYDTLHEIEEINLSIPFISNLPSEVQIDVEPSFSAFINGKFFASTGQTRPFVGSKETALQVELHDIALPYYLAYVPVDLGMDIRKAFLDCRLVLSYSQDSTQEKIFGLEGEIALRDIEIALQDGSPLFSLPRLTLQIAPDNLLDGKPHLKSVELDSPVISLYKTKDGTLAIPVVGGSNEVAVEEPQPEQAVEHTPFDIRIDATRVRNGSFRFIDQAVDASITGDQLSLFIKDFSLSEKNQSDLTVGARINSSGLLEVSGELGINPIRGSFTLNFAGFEVGSLQQYVDQYLQLLITDGKFNLMAQADLAMDENGVNGHFSGSSSLENFVAVESGSGNPFCSWKKLKVEEVQGAFPEASVQVGQILLDGLATHIAIDQNGSVNVQKMVKDTGEKEELDHAEEPLVEGQKEVGPARDISIGKIMVKKGEISFTDNRMTPDYHSKLHELNASVTGLSTSVPADFTLKGKLDNTTELDISGTLQPLAITKSGAVQVKLDGIELSQLTPYSGKYIGRRIRKGKLSVNMDYTVDDQEIAGKNILFFDQLALGDSVDSQDAVSLPLDLAVALMQNRKGEINLNVPVQGSLSDPDFSIGGIVVRVIMNMIVKAATSPFALIGALIGSDEQLDHIVFEPGSAILDPSEADKLEKLATVLYDRPGLKISLAGYADPDFDSKAIHETLFWQQLKVRKLEEMVKKGTRGLSLDDITISAEEYEKYLWEAYKTAPFEKEKNFIGMVKKILPADQEKMLRAFLEVGDEQLTLLASQRAAAVSYFLVEKKQIEPERVFLTEEQGGGRG</sequence>
<dbReference type="Pfam" id="PF05359">
    <property type="entry name" value="DUF748"/>
    <property type="match status" value="1"/>
</dbReference>
<evidence type="ECO:0000313" key="2">
    <source>
        <dbReference type="EMBL" id="MBC8318519.1"/>
    </source>
</evidence>
<comment type="caution">
    <text evidence="2">The sequence shown here is derived from an EMBL/GenBank/DDBJ whole genome shotgun (WGS) entry which is preliminary data.</text>
</comment>
<dbReference type="GO" id="GO:0005886">
    <property type="term" value="C:plasma membrane"/>
    <property type="evidence" value="ECO:0007669"/>
    <property type="project" value="TreeGrafter"/>
</dbReference>
<gene>
    <name evidence="2" type="ORF">H8E41_11480</name>
</gene>
<dbReference type="InterPro" id="IPR036737">
    <property type="entry name" value="OmpA-like_sf"/>
</dbReference>
<dbReference type="PANTHER" id="PTHR30441">
    <property type="entry name" value="DUF748 DOMAIN-CONTAINING PROTEIN"/>
    <property type="match status" value="1"/>
</dbReference>
<dbReference type="InterPro" id="IPR008023">
    <property type="entry name" value="DUF748"/>
</dbReference>
<dbReference type="GO" id="GO:0090313">
    <property type="term" value="P:regulation of protein targeting to membrane"/>
    <property type="evidence" value="ECO:0007669"/>
    <property type="project" value="TreeGrafter"/>
</dbReference>
<keyword evidence="1" id="KW-0472">Membrane</keyword>
<keyword evidence="1" id="KW-1133">Transmembrane helix</keyword>
<dbReference type="PANTHER" id="PTHR30441:SF8">
    <property type="entry name" value="DUF748 DOMAIN-CONTAINING PROTEIN"/>
    <property type="match status" value="1"/>
</dbReference>
<evidence type="ECO:0000313" key="3">
    <source>
        <dbReference type="Proteomes" id="UP000614424"/>
    </source>
</evidence>
<keyword evidence="1" id="KW-0812">Transmembrane</keyword>
<organism evidence="2 3">
    <name type="scientific">Candidatus Desulfobia pelagia</name>
    <dbReference type="NCBI Taxonomy" id="2841692"/>
    <lineage>
        <taxon>Bacteria</taxon>
        <taxon>Pseudomonadati</taxon>
        <taxon>Thermodesulfobacteriota</taxon>
        <taxon>Desulfobulbia</taxon>
        <taxon>Desulfobulbales</taxon>
        <taxon>Desulfobulbaceae</taxon>
        <taxon>Candidatus Desulfobia</taxon>
    </lineage>
</organism>
<dbReference type="SUPFAM" id="SSF103088">
    <property type="entry name" value="OmpA-like"/>
    <property type="match status" value="1"/>
</dbReference>
<dbReference type="InterPro" id="IPR052894">
    <property type="entry name" value="AsmA-related"/>
</dbReference>
<feature type="transmembrane region" description="Helical" evidence="1">
    <location>
        <begin position="21"/>
        <end position="44"/>
    </location>
</feature>
<dbReference type="Gene3D" id="3.30.1330.60">
    <property type="entry name" value="OmpA-like domain"/>
    <property type="match status" value="1"/>
</dbReference>
<accession>A0A8J6NHF3</accession>
<dbReference type="EMBL" id="JACNJZ010000169">
    <property type="protein sequence ID" value="MBC8318519.1"/>
    <property type="molecule type" value="Genomic_DNA"/>
</dbReference>
<dbReference type="Proteomes" id="UP000614424">
    <property type="component" value="Unassembled WGS sequence"/>
</dbReference>
<evidence type="ECO:0000256" key="1">
    <source>
        <dbReference type="SAM" id="Phobius"/>
    </source>
</evidence>
<name>A0A8J6NHF3_9BACT</name>
<dbReference type="AlphaFoldDB" id="A0A8J6NHF3"/>